<dbReference type="EMBL" id="JAPZBR010000008">
    <property type="protein sequence ID" value="KAJ5342557.1"/>
    <property type="molecule type" value="Genomic_DNA"/>
</dbReference>
<dbReference type="EMBL" id="JAPZBQ010000003">
    <property type="protein sequence ID" value="KAJ5339726.1"/>
    <property type="molecule type" value="Genomic_DNA"/>
</dbReference>
<accession>A0A9W9QQS6</accession>
<sequence length="45" mass="5343">MADESTQGDDHDKTWKKAEKKFTQAYRDCKKNWLTQRKASVPKKD</sequence>
<name>A0A9W9QQS6_PENBR</name>
<dbReference type="Proteomes" id="UP001148299">
    <property type="component" value="Unassembled WGS sequence"/>
</dbReference>
<reference evidence="2" key="1">
    <citation type="submission" date="2022-12" db="EMBL/GenBank/DDBJ databases">
        <authorList>
            <person name="Petersen C."/>
        </authorList>
    </citation>
    <scope>NUCLEOTIDE SEQUENCE</scope>
    <source>
        <strain evidence="1">IBT 35673</strain>
        <strain evidence="2">IBT 35675</strain>
    </source>
</reference>
<dbReference type="AlphaFoldDB" id="A0A9W9QQS6"/>
<reference evidence="2" key="2">
    <citation type="journal article" date="2023" name="IMA Fungus">
        <title>Comparative genomic study of the Penicillium genus elucidates a diverse pangenome and 15 lateral gene transfer events.</title>
        <authorList>
            <person name="Petersen C."/>
            <person name="Sorensen T."/>
            <person name="Nielsen M.R."/>
            <person name="Sondergaard T.E."/>
            <person name="Sorensen J.L."/>
            <person name="Fitzpatrick D.A."/>
            <person name="Frisvad J.C."/>
            <person name="Nielsen K.L."/>
        </authorList>
    </citation>
    <scope>NUCLEOTIDE SEQUENCE</scope>
    <source>
        <strain evidence="1">IBT 35673</strain>
        <strain evidence="2">IBT 35675</strain>
    </source>
</reference>
<evidence type="ECO:0000313" key="2">
    <source>
        <dbReference type="EMBL" id="KAJ5342557.1"/>
    </source>
</evidence>
<evidence type="ECO:0000313" key="3">
    <source>
        <dbReference type="Proteomes" id="UP001148299"/>
    </source>
</evidence>
<comment type="caution">
    <text evidence="2">The sequence shown here is derived from an EMBL/GenBank/DDBJ whole genome shotgun (WGS) entry which is preliminary data.</text>
</comment>
<organism evidence="2 3">
    <name type="scientific">Penicillium brevicompactum</name>
    <dbReference type="NCBI Taxonomy" id="5074"/>
    <lineage>
        <taxon>Eukaryota</taxon>
        <taxon>Fungi</taxon>
        <taxon>Dikarya</taxon>
        <taxon>Ascomycota</taxon>
        <taxon>Pezizomycotina</taxon>
        <taxon>Eurotiomycetes</taxon>
        <taxon>Eurotiomycetidae</taxon>
        <taxon>Eurotiales</taxon>
        <taxon>Aspergillaceae</taxon>
        <taxon>Penicillium</taxon>
    </lineage>
</organism>
<dbReference type="Proteomes" id="UP001147695">
    <property type="component" value="Unassembled WGS sequence"/>
</dbReference>
<proteinExistence type="predicted"/>
<keyword evidence="3" id="KW-1185">Reference proteome</keyword>
<gene>
    <name evidence="1" type="ORF">N7452_006454</name>
    <name evidence="2" type="ORF">N7541_011681</name>
</gene>
<protein>
    <submittedName>
        <fullName evidence="2">Uncharacterized protein</fullName>
    </submittedName>
</protein>
<evidence type="ECO:0000313" key="1">
    <source>
        <dbReference type="EMBL" id="KAJ5339726.1"/>
    </source>
</evidence>